<dbReference type="GO" id="GO:0007005">
    <property type="term" value="P:mitochondrion organization"/>
    <property type="evidence" value="ECO:0007669"/>
    <property type="project" value="InterPro"/>
</dbReference>
<evidence type="ECO:0000256" key="5">
    <source>
        <dbReference type="ARBA" id="ARBA00022946"/>
    </source>
</evidence>
<comment type="subcellular location">
    <subcellularLocation>
        <location evidence="1">Mitochondrion inner membrane</location>
    </subcellularLocation>
</comment>
<evidence type="ECO:0000256" key="1">
    <source>
        <dbReference type="ARBA" id="ARBA00004273"/>
    </source>
</evidence>
<name>A0AAN6RQH8_9PEZI</name>
<keyword evidence="5" id="KW-0809">Transit peptide</keyword>
<gene>
    <name evidence="12" type="ORF">C8A05DRAFT_37956</name>
</gene>
<feature type="transmembrane region" description="Helical" evidence="11">
    <location>
        <begin position="780"/>
        <end position="798"/>
    </location>
</feature>
<proteinExistence type="inferred from homology"/>
<feature type="region of interest" description="Disordered" evidence="10">
    <location>
        <begin position="142"/>
        <end position="207"/>
    </location>
</feature>
<evidence type="ECO:0000256" key="7">
    <source>
        <dbReference type="ARBA" id="ARBA00023128"/>
    </source>
</evidence>
<dbReference type="AlphaFoldDB" id="A0AAN6RQH8"/>
<evidence type="ECO:0000313" key="12">
    <source>
        <dbReference type="EMBL" id="KAK3898446.1"/>
    </source>
</evidence>
<comment type="similarity">
    <text evidence="2">Belongs to the MDM31/MDM32 family.</text>
</comment>
<comment type="caution">
    <text evidence="12">The sequence shown here is derived from an EMBL/GenBank/DDBJ whole genome shotgun (WGS) entry which is preliminary data.</text>
</comment>
<dbReference type="PANTHER" id="PTHR31068:SF0">
    <property type="entry name" value="MITOCHONDRIAL DISTRIBUTION AND MORPHOLOGY PROTEIN 31"/>
    <property type="match status" value="1"/>
</dbReference>
<evidence type="ECO:0000256" key="11">
    <source>
        <dbReference type="SAM" id="Phobius"/>
    </source>
</evidence>
<feature type="transmembrane region" description="Helical" evidence="11">
    <location>
        <begin position="259"/>
        <end position="289"/>
    </location>
</feature>
<dbReference type="Pfam" id="PF08118">
    <property type="entry name" value="MDM31_MDM32"/>
    <property type="match status" value="1"/>
</dbReference>
<dbReference type="PANTHER" id="PTHR31068">
    <property type="entry name" value="MITOCHONDRIAL DISTRIBUTION AND MORPHOLOGY PROTEIN 31"/>
    <property type="match status" value="1"/>
</dbReference>
<dbReference type="InterPro" id="IPR012571">
    <property type="entry name" value="Mdm31/Mdm32"/>
</dbReference>
<keyword evidence="7" id="KW-0496">Mitochondrion</keyword>
<evidence type="ECO:0000256" key="6">
    <source>
        <dbReference type="ARBA" id="ARBA00022989"/>
    </source>
</evidence>
<evidence type="ECO:0000256" key="8">
    <source>
        <dbReference type="ARBA" id="ARBA00023136"/>
    </source>
</evidence>
<feature type="compositionally biased region" description="Low complexity" evidence="10">
    <location>
        <begin position="636"/>
        <end position="646"/>
    </location>
</feature>
<sequence>MTSSATTTQLGRQFWGSVRDSLTVLAARLPSRLPTRLPARRPLSSPPSAAQFFYNTPPRQNARFFHSARRFFQPYPSRLSTKNVRKSCTSGGLLLLGLSSSPSSTGAVVTTCTAAADSALAGSSGQRASLSHLARQVWLLQNSQARNGRGGSGTRASSSSTKGKGDADKNAASTPKQEPAAPEQQVDGKTQTPAAPEPPASEHESLADSMSKYLHLPKMPHRPTKEELLAAASGFRQRLRVRFKWFSIRSMRPWNADEWGAFVSWFLFGHLLWILVGTTTFFSLIILFINTVFAQETLAKWIGDYLTQSAGLTVVFESAIVPKWKDNVITFRNVFVSRRPGQGRSSVKKGSSNAAAAEAAAARKADQDAVPVEEEDDGNYTQFDVTIDTVNVTLSFIKWWNGKGLLKDVEVKGVRGVVDRTSVQWDPQGEDPFSYRHEHNPGDFELDHFKMEDLLVTVHQPDGFRPFSVSIFSCELPQLRKQWLFYDFLSASHMSGSFDGSLFTIHPRQIHGMSSERHLDEFGDSNVWKKFSRLRIDGLKIDHLNRGVEGPFGWIYEGNVDIVADVMFPADPAEGIGKVVAEFYDKVEEAVTSNRYIKILETTGSRNRTPEIDIIDNSTSGVFLTTPDEPSPPSRASPSTATLAAPDLPPYSPSDYIPPHSPPQPDPVPEEDPPPYSPPSYLVMDMRIHLNDVRAAVPLFNNPHISYVNQALVRPIVAYINAKRTYIPITCRIAKHVADFDGSWTVWDCGLMDDMGEEVYSAFARDVEDQQSRVRRFKRVGLWTVSLIVHALLAGVAGDLV</sequence>
<evidence type="ECO:0000256" key="9">
    <source>
        <dbReference type="ARBA" id="ARBA00025191"/>
    </source>
</evidence>
<evidence type="ECO:0000256" key="2">
    <source>
        <dbReference type="ARBA" id="ARBA00005687"/>
    </source>
</evidence>
<reference evidence="12" key="1">
    <citation type="journal article" date="2023" name="Mol. Phylogenet. Evol.">
        <title>Genome-scale phylogeny and comparative genomics of the fungal order Sordariales.</title>
        <authorList>
            <person name="Hensen N."/>
            <person name="Bonometti L."/>
            <person name="Westerberg I."/>
            <person name="Brannstrom I.O."/>
            <person name="Guillou S."/>
            <person name="Cros-Aarteil S."/>
            <person name="Calhoun S."/>
            <person name="Haridas S."/>
            <person name="Kuo A."/>
            <person name="Mondo S."/>
            <person name="Pangilinan J."/>
            <person name="Riley R."/>
            <person name="LaButti K."/>
            <person name="Andreopoulos B."/>
            <person name="Lipzen A."/>
            <person name="Chen C."/>
            <person name="Yan M."/>
            <person name="Daum C."/>
            <person name="Ng V."/>
            <person name="Clum A."/>
            <person name="Steindorff A."/>
            <person name="Ohm R.A."/>
            <person name="Martin F."/>
            <person name="Silar P."/>
            <person name="Natvig D.O."/>
            <person name="Lalanne C."/>
            <person name="Gautier V."/>
            <person name="Ament-Velasquez S.L."/>
            <person name="Kruys A."/>
            <person name="Hutchinson M.I."/>
            <person name="Powell A.J."/>
            <person name="Barry K."/>
            <person name="Miller A.N."/>
            <person name="Grigoriev I.V."/>
            <person name="Debuchy R."/>
            <person name="Gladieux P."/>
            <person name="Hiltunen Thoren M."/>
            <person name="Johannesson H."/>
        </authorList>
    </citation>
    <scope>NUCLEOTIDE SEQUENCE</scope>
    <source>
        <strain evidence="12">CBS 103.79</strain>
    </source>
</reference>
<reference evidence="12" key="2">
    <citation type="submission" date="2023-05" db="EMBL/GenBank/DDBJ databases">
        <authorList>
            <consortium name="Lawrence Berkeley National Laboratory"/>
            <person name="Steindorff A."/>
            <person name="Hensen N."/>
            <person name="Bonometti L."/>
            <person name="Westerberg I."/>
            <person name="Brannstrom I.O."/>
            <person name="Guillou S."/>
            <person name="Cros-Aarteil S."/>
            <person name="Calhoun S."/>
            <person name="Haridas S."/>
            <person name="Kuo A."/>
            <person name="Mondo S."/>
            <person name="Pangilinan J."/>
            <person name="Riley R."/>
            <person name="Labutti K."/>
            <person name="Andreopoulos B."/>
            <person name="Lipzen A."/>
            <person name="Chen C."/>
            <person name="Yanf M."/>
            <person name="Daum C."/>
            <person name="Ng V."/>
            <person name="Clum A."/>
            <person name="Ohm R."/>
            <person name="Martin F."/>
            <person name="Silar P."/>
            <person name="Natvig D."/>
            <person name="Lalanne C."/>
            <person name="Gautier V."/>
            <person name="Ament-Velasquez S.L."/>
            <person name="Kruys A."/>
            <person name="Hutchinson M.I."/>
            <person name="Powell A.J."/>
            <person name="Barry K."/>
            <person name="Miller A.N."/>
            <person name="Grigoriev I.V."/>
            <person name="Debuchy R."/>
            <person name="Gladieux P."/>
            <person name="Thoren M.H."/>
            <person name="Johannesson H."/>
        </authorList>
    </citation>
    <scope>NUCLEOTIDE SEQUENCE</scope>
    <source>
        <strain evidence="12">CBS 103.79</strain>
    </source>
</reference>
<evidence type="ECO:0000313" key="13">
    <source>
        <dbReference type="Proteomes" id="UP001303889"/>
    </source>
</evidence>
<evidence type="ECO:0000256" key="3">
    <source>
        <dbReference type="ARBA" id="ARBA00022692"/>
    </source>
</evidence>
<keyword evidence="8 11" id="KW-0472">Membrane</keyword>
<protein>
    <submittedName>
        <fullName evidence="12">Mitochondrial distribution and morphology proteins-domain-containing protein</fullName>
    </submittedName>
</protein>
<feature type="region of interest" description="Disordered" evidence="10">
    <location>
        <begin position="618"/>
        <end position="679"/>
    </location>
</feature>
<dbReference type="GO" id="GO:0000001">
    <property type="term" value="P:mitochondrion inheritance"/>
    <property type="evidence" value="ECO:0007669"/>
    <property type="project" value="InterPro"/>
</dbReference>
<keyword evidence="13" id="KW-1185">Reference proteome</keyword>
<evidence type="ECO:0000256" key="10">
    <source>
        <dbReference type="SAM" id="MobiDB-lite"/>
    </source>
</evidence>
<dbReference type="GO" id="GO:0005743">
    <property type="term" value="C:mitochondrial inner membrane"/>
    <property type="evidence" value="ECO:0007669"/>
    <property type="project" value="UniProtKB-SubCell"/>
</dbReference>
<keyword evidence="6 11" id="KW-1133">Transmembrane helix</keyword>
<comment type="function">
    <text evidence="9">Involved in the organization of the mitochondrial membranes and the global structure of the mitochondria. Also required for mitochondrial distribution and mobility as well as for the maintenance of mitochondrial DNA nucleoids structures.</text>
</comment>
<keyword evidence="3 11" id="KW-0812">Transmembrane</keyword>
<organism evidence="12 13">
    <name type="scientific">Staphylotrichum tortipilum</name>
    <dbReference type="NCBI Taxonomy" id="2831512"/>
    <lineage>
        <taxon>Eukaryota</taxon>
        <taxon>Fungi</taxon>
        <taxon>Dikarya</taxon>
        <taxon>Ascomycota</taxon>
        <taxon>Pezizomycotina</taxon>
        <taxon>Sordariomycetes</taxon>
        <taxon>Sordariomycetidae</taxon>
        <taxon>Sordariales</taxon>
        <taxon>Chaetomiaceae</taxon>
        <taxon>Staphylotrichum</taxon>
    </lineage>
</organism>
<dbReference type="Proteomes" id="UP001303889">
    <property type="component" value="Unassembled WGS sequence"/>
</dbReference>
<evidence type="ECO:0000256" key="4">
    <source>
        <dbReference type="ARBA" id="ARBA00022792"/>
    </source>
</evidence>
<dbReference type="EMBL" id="MU855935">
    <property type="protein sequence ID" value="KAK3898446.1"/>
    <property type="molecule type" value="Genomic_DNA"/>
</dbReference>
<keyword evidence="4" id="KW-0999">Mitochondrion inner membrane</keyword>
<accession>A0AAN6RQH8</accession>